<dbReference type="PaxDb" id="3218-PP1S40_104V6.1"/>
<dbReference type="STRING" id="3218.A0A2K1IW07"/>
<feature type="compositionally biased region" description="Gly residues" evidence="1">
    <location>
        <begin position="30"/>
        <end position="65"/>
    </location>
</feature>
<feature type="compositionally biased region" description="Low complexity" evidence="1">
    <location>
        <begin position="558"/>
        <end position="574"/>
    </location>
</feature>
<feature type="compositionally biased region" description="Low complexity" evidence="1">
    <location>
        <begin position="612"/>
        <end position="634"/>
    </location>
</feature>
<sequence length="1023" mass="101724">MGAQQAAAQLFAASGTYFPHHMVPHAAQQGGQGSGSAGNGGGGGGVGQGQQQGRGRGFPGAGSGAHGPRSQSPLHLQQQGGGHGGAKGVERESLAAGENGSSRVRGSGMYAVTSASAGSGSPGVNGAGEYNLMVGLGKVSKAREAQQQGVQGQDAVSGQGGGSEVLEQGHQQLGGAGDAGGIGAGGGKGAEGGSSGGYRMSMAVAMNRGASVGPGPLGLAPVSAVMAPQGHAMIQGVAEGGSGHQQQTGGGSGHASMLQQQQQQRHHHHLFQNGRIAAVVGEDNSGARDLSFSSSIGRGREREVIDDMKRCSGAGSPSPRVVGGCEGTQASAVGSRGGLGSSRNQCGPTLNLTASTDGGVACRSSMQSCALGVAVPVQQQAIGVSKHGGAKPKGTGGSNLANPAALHFATEASFSDRLALTSGSLAGKGPTSQELSLAGQTLLTSQVGRQGQVGQHPQTKKSQRVSHGALSGTTAATTASMTNFQAALAAAAMAKNSLVQQTQRPAPLGLSAATNACVSATAGSSPRMGLVMAGSPLSPGTISLASMAPPCKSPGLNPSKSSSSQKSSFPVSQKVGGGGGKQDSSPLASKPAQSTFGSSVLALNISSKSSQQPLVQIQGQGQGPQQHVGVQSQVAAQGHGPGPPSQQQQHHFHQQQQHKQMMIQQQQQMIHQHVFQQQHEHQHLQQQQQSAPPHSSQGGPQHLQAVSHQQQVGHQQQPGLGSEAQQVSSQQLQHVQPQQASQLQHHQQAASHSRQQLSGPAGNDSLVFSVLSLGAGSNFSAGVGGRSSSNSDAGGGVPNGRLVQCSKQALGGSIPVTNVGCHRARCGPGGASPFLQQYGSGGVVSSGPQQLASPRSSAPIGYSEGNSTSGAAGRADSCREQVNGLRMKQGEMQARPASTIATSGGMHGSSQRPQSGGGGASKEGVGQVKSFGDIGQSQSSVMMPSSNATPQSGGVTSNGQISSSSPNVQSGDGRPALNGGSSQQVSAGQSQVHTSASMAGGGIETIAPVAALGPQPPTSVVQQ</sequence>
<feature type="compositionally biased region" description="Low complexity" evidence="1">
    <location>
        <begin position="979"/>
        <end position="992"/>
    </location>
</feature>
<feature type="compositionally biased region" description="Low complexity" evidence="1">
    <location>
        <begin position="684"/>
        <end position="717"/>
    </location>
</feature>
<reference evidence="3" key="3">
    <citation type="submission" date="2020-12" db="UniProtKB">
        <authorList>
            <consortium name="EnsemblPlants"/>
        </authorList>
    </citation>
    <scope>IDENTIFICATION</scope>
</reference>
<dbReference type="Gramene" id="Pp3c20_21410V3.2">
    <property type="protein sequence ID" value="Pp3c20_21410V3.2"/>
    <property type="gene ID" value="Pp3c20_21410"/>
</dbReference>
<dbReference type="AlphaFoldDB" id="A0A2K1IW07"/>
<reference evidence="2 4" key="1">
    <citation type="journal article" date="2008" name="Science">
        <title>The Physcomitrella genome reveals evolutionary insights into the conquest of land by plants.</title>
        <authorList>
            <person name="Rensing S."/>
            <person name="Lang D."/>
            <person name="Zimmer A."/>
            <person name="Terry A."/>
            <person name="Salamov A."/>
            <person name="Shapiro H."/>
            <person name="Nishiyama T."/>
            <person name="Perroud P.-F."/>
            <person name="Lindquist E."/>
            <person name="Kamisugi Y."/>
            <person name="Tanahashi T."/>
            <person name="Sakakibara K."/>
            <person name="Fujita T."/>
            <person name="Oishi K."/>
            <person name="Shin-I T."/>
            <person name="Kuroki Y."/>
            <person name="Toyoda A."/>
            <person name="Suzuki Y."/>
            <person name="Hashimoto A."/>
            <person name="Yamaguchi K."/>
            <person name="Sugano A."/>
            <person name="Kohara Y."/>
            <person name="Fujiyama A."/>
            <person name="Anterola A."/>
            <person name="Aoki S."/>
            <person name="Ashton N."/>
            <person name="Barbazuk W.B."/>
            <person name="Barker E."/>
            <person name="Bennetzen J."/>
            <person name="Bezanilla M."/>
            <person name="Blankenship R."/>
            <person name="Cho S.H."/>
            <person name="Dutcher S."/>
            <person name="Estelle M."/>
            <person name="Fawcett J.A."/>
            <person name="Gundlach H."/>
            <person name="Hanada K."/>
            <person name="Heyl A."/>
            <person name="Hicks K.A."/>
            <person name="Hugh J."/>
            <person name="Lohr M."/>
            <person name="Mayer K."/>
            <person name="Melkozernov A."/>
            <person name="Murata T."/>
            <person name="Nelson D."/>
            <person name="Pils B."/>
            <person name="Prigge M."/>
            <person name="Reiss B."/>
            <person name="Renner T."/>
            <person name="Rombauts S."/>
            <person name="Rushton P."/>
            <person name="Sanderfoot A."/>
            <person name="Schween G."/>
            <person name="Shiu S.-H."/>
            <person name="Stueber K."/>
            <person name="Theodoulou F.L."/>
            <person name="Tu H."/>
            <person name="Van de Peer Y."/>
            <person name="Verrier P.J."/>
            <person name="Waters E."/>
            <person name="Wood A."/>
            <person name="Yang L."/>
            <person name="Cove D."/>
            <person name="Cuming A."/>
            <person name="Hasebe M."/>
            <person name="Lucas S."/>
            <person name="Mishler D.B."/>
            <person name="Reski R."/>
            <person name="Grigoriev I."/>
            <person name="Quatrano R.S."/>
            <person name="Boore J.L."/>
        </authorList>
    </citation>
    <scope>NUCLEOTIDE SEQUENCE [LARGE SCALE GENOMIC DNA]</scope>
    <source>
        <strain evidence="3 4">cv. Gransden 2004</strain>
    </source>
</reference>
<feature type="compositionally biased region" description="Polar residues" evidence="1">
    <location>
        <begin position="447"/>
        <end position="457"/>
    </location>
</feature>
<dbReference type="InParanoid" id="A0A2K1IW07"/>
<keyword evidence="4" id="KW-1185">Reference proteome</keyword>
<name>A0A2K1IW07_PHYPA</name>
<evidence type="ECO:0000313" key="4">
    <source>
        <dbReference type="Proteomes" id="UP000006727"/>
    </source>
</evidence>
<dbReference type="PANTHER" id="PTHR34798:SF2">
    <property type="entry name" value="PROTEIN TIME FOR COFFEE"/>
    <property type="match status" value="1"/>
</dbReference>
<organism evidence="2">
    <name type="scientific">Physcomitrium patens</name>
    <name type="common">Spreading-leaved earth moss</name>
    <name type="synonym">Physcomitrella patens</name>
    <dbReference type="NCBI Taxonomy" id="3218"/>
    <lineage>
        <taxon>Eukaryota</taxon>
        <taxon>Viridiplantae</taxon>
        <taxon>Streptophyta</taxon>
        <taxon>Embryophyta</taxon>
        <taxon>Bryophyta</taxon>
        <taxon>Bryophytina</taxon>
        <taxon>Bryopsida</taxon>
        <taxon>Funariidae</taxon>
        <taxon>Funariales</taxon>
        <taxon>Funariaceae</taxon>
        <taxon>Physcomitrium</taxon>
    </lineage>
</organism>
<feature type="compositionally biased region" description="Low complexity" evidence="1">
    <location>
        <begin position="145"/>
        <end position="157"/>
    </location>
</feature>
<feature type="compositionally biased region" description="Gly residues" evidence="1">
    <location>
        <begin position="172"/>
        <end position="194"/>
    </location>
</feature>
<evidence type="ECO:0000313" key="2">
    <source>
        <dbReference type="EMBL" id="PNR33463.1"/>
    </source>
</evidence>
<dbReference type="Gramene" id="Pp3c20_21410V3.1">
    <property type="protein sequence ID" value="Pp3c20_21410V3.1"/>
    <property type="gene ID" value="Pp3c20_21410"/>
</dbReference>
<feature type="compositionally biased region" description="Low complexity" evidence="1">
    <location>
        <begin position="646"/>
        <end position="677"/>
    </location>
</feature>
<accession>A0A2K1IW07</accession>
<feature type="compositionally biased region" description="Polar residues" evidence="1">
    <location>
        <begin position="582"/>
        <end position="593"/>
    </location>
</feature>
<gene>
    <name evidence="2" type="ORF">PHYPA_025407</name>
</gene>
<feature type="compositionally biased region" description="Low complexity" evidence="1">
    <location>
        <begin position="724"/>
        <end position="758"/>
    </location>
</feature>
<feature type="region of interest" description="Disordered" evidence="1">
    <location>
        <begin position="840"/>
        <end position="999"/>
    </location>
</feature>
<dbReference type="Proteomes" id="UP000006727">
    <property type="component" value="Chromosome 20"/>
</dbReference>
<proteinExistence type="predicted"/>
<feature type="region of interest" description="Disordered" evidence="1">
    <location>
        <begin position="23"/>
        <end position="88"/>
    </location>
</feature>
<dbReference type="PANTHER" id="PTHR34798">
    <property type="entry name" value="PROTEIN TIME FOR COFFEE"/>
    <property type="match status" value="1"/>
</dbReference>
<dbReference type="EnsemblPlants" id="Pp3c20_21410V3.2">
    <property type="protein sequence ID" value="Pp3c20_21410V3.2"/>
    <property type="gene ID" value="Pp3c20_21410"/>
</dbReference>
<evidence type="ECO:0000256" key="1">
    <source>
        <dbReference type="SAM" id="MobiDB-lite"/>
    </source>
</evidence>
<evidence type="ECO:0000313" key="3">
    <source>
        <dbReference type="EnsemblPlants" id="Pp3c20_21410V3.1"/>
    </source>
</evidence>
<dbReference type="GO" id="GO:0005634">
    <property type="term" value="C:nucleus"/>
    <property type="evidence" value="ECO:0000318"/>
    <property type="project" value="GO_Central"/>
</dbReference>
<feature type="compositionally biased region" description="Gly residues" evidence="1">
    <location>
        <begin position="239"/>
        <end position="253"/>
    </location>
</feature>
<reference evidence="2 4" key="2">
    <citation type="journal article" date="2018" name="Plant J.">
        <title>The Physcomitrella patens chromosome-scale assembly reveals moss genome structure and evolution.</title>
        <authorList>
            <person name="Lang D."/>
            <person name="Ullrich K.K."/>
            <person name="Murat F."/>
            <person name="Fuchs J."/>
            <person name="Jenkins J."/>
            <person name="Haas F.B."/>
            <person name="Piednoel M."/>
            <person name="Gundlach H."/>
            <person name="Van Bel M."/>
            <person name="Meyberg R."/>
            <person name="Vives C."/>
            <person name="Morata J."/>
            <person name="Symeonidi A."/>
            <person name="Hiss M."/>
            <person name="Muchero W."/>
            <person name="Kamisugi Y."/>
            <person name="Saleh O."/>
            <person name="Blanc G."/>
            <person name="Decker E.L."/>
            <person name="van Gessel N."/>
            <person name="Grimwood J."/>
            <person name="Hayes R.D."/>
            <person name="Graham S.W."/>
            <person name="Gunter L.E."/>
            <person name="McDaniel S.F."/>
            <person name="Hoernstein S.N.W."/>
            <person name="Larsson A."/>
            <person name="Li F.W."/>
            <person name="Perroud P.F."/>
            <person name="Phillips J."/>
            <person name="Ranjan P."/>
            <person name="Rokshar D.S."/>
            <person name="Rothfels C.J."/>
            <person name="Schneider L."/>
            <person name="Shu S."/>
            <person name="Stevenson D.W."/>
            <person name="Thummler F."/>
            <person name="Tillich M."/>
            <person name="Villarreal Aguilar J.C."/>
            <person name="Widiez T."/>
            <person name="Wong G.K."/>
            <person name="Wymore A."/>
            <person name="Zhang Y."/>
            <person name="Zimmer A.D."/>
            <person name="Quatrano R.S."/>
            <person name="Mayer K.F.X."/>
            <person name="Goodstein D."/>
            <person name="Casacuberta J.M."/>
            <person name="Vandepoele K."/>
            <person name="Reski R."/>
            <person name="Cuming A.C."/>
            <person name="Tuskan G.A."/>
            <person name="Maumus F."/>
            <person name="Salse J."/>
            <person name="Schmutz J."/>
            <person name="Rensing S.A."/>
        </authorList>
    </citation>
    <scope>NUCLEOTIDE SEQUENCE [LARGE SCALE GENOMIC DNA]</scope>
    <source>
        <strain evidence="3 4">cv. Gransden 2004</strain>
    </source>
</reference>
<feature type="region of interest" description="Disordered" evidence="1">
    <location>
        <begin position="447"/>
        <end position="471"/>
    </location>
</feature>
<protein>
    <submittedName>
        <fullName evidence="2 3">Uncharacterized protein</fullName>
    </submittedName>
</protein>
<feature type="region of interest" description="Disordered" evidence="1">
    <location>
        <begin position="239"/>
        <end position="264"/>
    </location>
</feature>
<feature type="region of interest" description="Disordered" evidence="1">
    <location>
        <begin position="544"/>
        <end position="593"/>
    </location>
</feature>
<feature type="compositionally biased region" description="Polar residues" evidence="1">
    <location>
        <begin position="935"/>
        <end position="970"/>
    </location>
</feature>
<dbReference type="InterPro" id="IPR039317">
    <property type="entry name" value="TIC"/>
</dbReference>
<dbReference type="EMBL" id="ABEU02000020">
    <property type="protein sequence ID" value="PNR33463.1"/>
    <property type="molecule type" value="Genomic_DNA"/>
</dbReference>
<dbReference type="EnsemblPlants" id="Pp3c20_21410V3.1">
    <property type="protein sequence ID" value="Pp3c20_21410V3.1"/>
    <property type="gene ID" value="Pp3c20_21410"/>
</dbReference>
<feature type="region of interest" description="Disordered" evidence="1">
    <location>
        <begin position="612"/>
        <end position="761"/>
    </location>
</feature>
<feature type="region of interest" description="Disordered" evidence="1">
    <location>
        <begin position="145"/>
        <end position="194"/>
    </location>
</feature>
<dbReference type="GO" id="GO:0042752">
    <property type="term" value="P:regulation of circadian rhythm"/>
    <property type="evidence" value="ECO:0000318"/>
    <property type="project" value="GO_Central"/>
</dbReference>